<reference evidence="4 5" key="1">
    <citation type="journal article" date="2013" name="Nat. Genet.">
        <title>The high-quality draft genome of peach (Prunus persica) identifies unique patterns of genetic diversity, domestication and genome evolution.</title>
        <authorList>
            <consortium name="International Peach Genome Initiative"/>
            <person name="Verde I."/>
            <person name="Abbott A.G."/>
            <person name="Scalabrin S."/>
            <person name="Jung S."/>
            <person name="Shu S."/>
            <person name="Marroni F."/>
            <person name="Zhebentyayeva T."/>
            <person name="Dettori M.T."/>
            <person name="Grimwood J."/>
            <person name="Cattonaro F."/>
            <person name="Zuccolo A."/>
            <person name="Rossini L."/>
            <person name="Jenkins J."/>
            <person name="Vendramin E."/>
            <person name="Meisel L.A."/>
            <person name="Decroocq V."/>
            <person name="Sosinski B."/>
            <person name="Prochnik S."/>
            <person name="Mitros T."/>
            <person name="Policriti A."/>
            <person name="Cipriani G."/>
            <person name="Dondini L."/>
            <person name="Ficklin S."/>
            <person name="Goodstein D.M."/>
            <person name="Xuan P."/>
            <person name="Del Fabbro C."/>
            <person name="Aramini V."/>
            <person name="Copetti D."/>
            <person name="Gonzalez S."/>
            <person name="Horner D.S."/>
            <person name="Falchi R."/>
            <person name="Lucas S."/>
            <person name="Mica E."/>
            <person name="Maldonado J."/>
            <person name="Lazzari B."/>
            <person name="Bielenberg D."/>
            <person name="Pirona R."/>
            <person name="Miculan M."/>
            <person name="Barakat A."/>
            <person name="Testolin R."/>
            <person name="Stella A."/>
            <person name="Tartarini S."/>
            <person name="Tonutti P."/>
            <person name="Arus P."/>
            <person name="Orellana A."/>
            <person name="Wells C."/>
            <person name="Main D."/>
            <person name="Vizzotto G."/>
            <person name="Silva H."/>
            <person name="Salamini F."/>
            <person name="Schmutz J."/>
            <person name="Morgante M."/>
            <person name="Rokhsar D.S."/>
        </authorList>
    </citation>
    <scope>NUCLEOTIDE SEQUENCE [LARGE SCALE GENOMIC DNA]</scope>
    <source>
        <strain evidence="5">cv. Nemared</strain>
    </source>
</reference>
<feature type="compositionally biased region" description="Polar residues" evidence="3">
    <location>
        <begin position="277"/>
        <end position="296"/>
    </location>
</feature>
<dbReference type="Proteomes" id="UP000006882">
    <property type="component" value="Chromosome G3"/>
</dbReference>
<organism evidence="4 5">
    <name type="scientific">Prunus persica</name>
    <name type="common">Peach</name>
    <name type="synonym">Amygdalus persica</name>
    <dbReference type="NCBI Taxonomy" id="3760"/>
    <lineage>
        <taxon>Eukaryota</taxon>
        <taxon>Viridiplantae</taxon>
        <taxon>Streptophyta</taxon>
        <taxon>Embryophyta</taxon>
        <taxon>Tracheophyta</taxon>
        <taxon>Spermatophyta</taxon>
        <taxon>Magnoliopsida</taxon>
        <taxon>eudicotyledons</taxon>
        <taxon>Gunneridae</taxon>
        <taxon>Pentapetalae</taxon>
        <taxon>rosids</taxon>
        <taxon>fabids</taxon>
        <taxon>Rosales</taxon>
        <taxon>Rosaceae</taxon>
        <taxon>Amygdaloideae</taxon>
        <taxon>Amygdaleae</taxon>
        <taxon>Prunus</taxon>
    </lineage>
</organism>
<accession>A0A251PYB5</accession>
<dbReference type="PANTHER" id="PTHR35476">
    <property type="entry name" value="MUCIN-LIKE PROTEIN"/>
    <property type="match status" value="1"/>
</dbReference>
<dbReference type="STRING" id="3760.A0A251PYB5"/>
<dbReference type="PANTHER" id="PTHR35476:SF2">
    <property type="entry name" value="MUCIN-LIKE PROTEIN"/>
    <property type="match status" value="1"/>
</dbReference>
<feature type="compositionally biased region" description="Basic and acidic residues" evidence="3">
    <location>
        <begin position="101"/>
        <end position="113"/>
    </location>
</feature>
<protein>
    <recommendedName>
        <fullName evidence="6">Pentatricopeptide repeat-containing protein</fullName>
    </recommendedName>
</protein>
<feature type="region of interest" description="Disordered" evidence="3">
    <location>
        <begin position="271"/>
        <end position="296"/>
    </location>
</feature>
<dbReference type="InterPro" id="IPR002885">
    <property type="entry name" value="PPR_rpt"/>
</dbReference>
<feature type="region of interest" description="Disordered" evidence="3">
    <location>
        <begin position="184"/>
        <end position="207"/>
    </location>
</feature>
<keyword evidence="5" id="KW-1185">Reference proteome</keyword>
<dbReference type="eggNOG" id="ENOG502QUSM">
    <property type="taxonomic scope" value="Eukaryota"/>
</dbReference>
<feature type="repeat" description="PPR" evidence="2">
    <location>
        <begin position="424"/>
        <end position="458"/>
    </location>
</feature>
<gene>
    <name evidence="4" type="ORF">PRUPE_3G107100</name>
</gene>
<dbReference type="Pfam" id="PF01535">
    <property type="entry name" value="PPR"/>
    <property type="match status" value="2"/>
</dbReference>
<evidence type="ECO:0008006" key="6">
    <source>
        <dbReference type="Google" id="ProtNLM"/>
    </source>
</evidence>
<dbReference type="AlphaFoldDB" id="A0A251PYB5"/>
<dbReference type="Gramene" id="ONI16569">
    <property type="protein sequence ID" value="ONI16569"/>
    <property type="gene ID" value="PRUPE_3G107100"/>
</dbReference>
<name>A0A251PYB5_PRUPE</name>
<sequence length="523" mass="58758">MQALKRIATKTEFQRLSSTITKTHFISSTNFRPFSSNSKKGDDDWNDAWETAWLPPDLSGSSSRAPWEADVNFSSSESSVVLPSDADLETKAFVEDMNENWNERRKPKEEKQQSENGSSLYSLDSIKKDYRIKKQRIHAGLWMKEIEKQEEAKLADSNSFGGGDDIERLLDSCSDIFDSANNDLENSKAPSASDFKNKPDGWETTSKAKDGNVWEMTQREEDILLQEFERRIAYNKFQIASFIKTHIFSRRRPIDGWKYMIEELGPNARKGKGSVTRLPSLSDASTQPFKEENSAMSGSSIMPFKERKIEDAHKLFDEFPQGNDLISWNTLMGYLHVSQPQVIVDLFKKMCRSCFEASVTTVLNLLSAIGDLGSYLGGESLQGYCINIGFCLYLQVLSALIDMYAKNGQTDFGRRIFDGVAVKDVVLWNCLVDRYAKCGLVQEAVALSRLMRLERMKPNSSTLAGLLSACAASGSPSVGSCIKDYVEEENLVMDAVLGTALVDMYAKCVFLEKALNIFESMEK</sequence>
<dbReference type="InterPro" id="IPR011990">
    <property type="entry name" value="TPR-like_helical_dom_sf"/>
</dbReference>
<feature type="compositionally biased region" description="Basic and acidic residues" evidence="3">
    <location>
        <begin position="195"/>
        <end position="207"/>
    </location>
</feature>
<evidence type="ECO:0000256" key="2">
    <source>
        <dbReference type="PROSITE-ProRule" id="PRU00708"/>
    </source>
</evidence>
<evidence type="ECO:0000313" key="4">
    <source>
        <dbReference type="EMBL" id="ONI16569.1"/>
    </source>
</evidence>
<dbReference type="Pfam" id="PF13041">
    <property type="entry name" value="PPR_2"/>
    <property type="match status" value="1"/>
</dbReference>
<proteinExistence type="predicted"/>
<evidence type="ECO:0000313" key="5">
    <source>
        <dbReference type="Proteomes" id="UP000006882"/>
    </source>
</evidence>
<keyword evidence="1" id="KW-0677">Repeat</keyword>
<evidence type="ECO:0000256" key="1">
    <source>
        <dbReference type="ARBA" id="ARBA00022737"/>
    </source>
</evidence>
<dbReference type="Gene3D" id="1.25.40.10">
    <property type="entry name" value="Tetratricopeptide repeat domain"/>
    <property type="match status" value="2"/>
</dbReference>
<dbReference type="EMBL" id="CM007653">
    <property type="protein sequence ID" value="ONI16569.1"/>
    <property type="molecule type" value="Genomic_DNA"/>
</dbReference>
<dbReference type="PROSITE" id="PS51375">
    <property type="entry name" value="PPR"/>
    <property type="match status" value="1"/>
</dbReference>
<evidence type="ECO:0000256" key="3">
    <source>
        <dbReference type="SAM" id="MobiDB-lite"/>
    </source>
</evidence>
<feature type="region of interest" description="Disordered" evidence="3">
    <location>
        <begin position="99"/>
        <end position="120"/>
    </location>
</feature>
<dbReference type="InterPro" id="IPR052851">
    <property type="entry name" value="GCD1_mitochondrial"/>
</dbReference>
<dbReference type="NCBIfam" id="TIGR00756">
    <property type="entry name" value="PPR"/>
    <property type="match status" value="1"/>
</dbReference>